<comment type="caution">
    <text evidence="3">The sequence shown here is derived from an EMBL/GenBank/DDBJ whole genome shotgun (WGS) entry which is preliminary data.</text>
</comment>
<evidence type="ECO:0000313" key="3">
    <source>
        <dbReference type="EMBL" id="HHR97108.1"/>
    </source>
</evidence>
<keyword evidence="1" id="KW-0812">Transmembrane</keyword>
<organism evidence="3">
    <name type="scientific">Ignisphaera aggregans</name>
    <dbReference type="NCBI Taxonomy" id="334771"/>
    <lineage>
        <taxon>Archaea</taxon>
        <taxon>Thermoproteota</taxon>
        <taxon>Thermoprotei</taxon>
        <taxon>Desulfurococcales</taxon>
        <taxon>Desulfurococcaceae</taxon>
        <taxon>Ignisphaera</taxon>
    </lineage>
</organism>
<feature type="transmembrane region" description="Helical" evidence="1">
    <location>
        <begin position="70"/>
        <end position="90"/>
    </location>
</feature>
<gene>
    <name evidence="3" type="ORF">ENL47_10035</name>
    <name evidence="2" type="ORF">ENM84_07835</name>
</gene>
<feature type="transmembrane region" description="Helical" evidence="1">
    <location>
        <begin position="38"/>
        <end position="58"/>
    </location>
</feature>
<keyword evidence="1" id="KW-0472">Membrane</keyword>
<keyword evidence="1" id="KW-1133">Transmembrane helix</keyword>
<accession>A0A7C5UVZ3</accession>
<evidence type="ECO:0000313" key="2">
    <source>
        <dbReference type="EMBL" id="HHP82554.1"/>
    </source>
</evidence>
<dbReference type="EMBL" id="DRZI01000335">
    <property type="protein sequence ID" value="HHP82554.1"/>
    <property type="molecule type" value="Genomic_DNA"/>
</dbReference>
<feature type="transmembrane region" description="Helical" evidence="1">
    <location>
        <begin position="96"/>
        <end position="120"/>
    </location>
</feature>
<feature type="transmembrane region" description="Helical" evidence="1">
    <location>
        <begin position="12"/>
        <end position="32"/>
    </location>
</feature>
<name>A0A7C5UVZ3_9CREN</name>
<proteinExistence type="predicted"/>
<protein>
    <submittedName>
        <fullName evidence="3">Uncharacterized protein</fullName>
    </submittedName>
</protein>
<dbReference type="AlphaFoldDB" id="A0A7C5UVZ3"/>
<reference evidence="3" key="1">
    <citation type="journal article" date="2020" name="mSystems">
        <title>Genome- and Community-Level Interaction Insights into Carbon Utilization and Element Cycling Functions of Hydrothermarchaeota in Hydrothermal Sediment.</title>
        <authorList>
            <person name="Zhou Z."/>
            <person name="Liu Y."/>
            <person name="Xu W."/>
            <person name="Pan J."/>
            <person name="Luo Z.H."/>
            <person name="Li M."/>
        </authorList>
    </citation>
    <scope>NUCLEOTIDE SEQUENCE [LARGE SCALE GENOMIC DNA]</scope>
    <source>
        <strain evidence="3">SpSt-1</strain>
        <strain evidence="2">SpSt-1121</strain>
    </source>
</reference>
<evidence type="ECO:0000256" key="1">
    <source>
        <dbReference type="SAM" id="Phobius"/>
    </source>
</evidence>
<sequence>MSGTLNIKKFALSSLYLMLIFGIITILLGYMSGNYRGLYLSLTLGLIILITTIVYIPLIHRRRDNDVKGIAVPSLQALWIATSMALGYVVTAYAPYFNIPMAIATALFVIGFIVLIYGIYAMLKISKVSGVPLAV</sequence>
<dbReference type="EMBL" id="DRUB01000195">
    <property type="protein sequence ID" value="HHR97108.1"/>
    <property type="molecule type" value="Genomic_DNA"/>
</dbReference>